<feature type="transmembrane region" description="Helical" evidence="1">
    <location>
        <begin position="7"/>
        <end position="27"/>
    </location>
</feature>
<dbReference type="GO" id="GO:0035269">
    <property type="term" value="P:protein O-linked glycosylation via mannose"/>
    <property type="evidence" value="ECO:0007669"/>
    <property type="project" value="TreeGrafter"/>
</dbReference>
<evidence type="ECO:0000313" key="3">
    <source>
        <dbReference type="Proteomes" id="UP000285655"/>
    </source>
</evidence>
<sequence>MTKRKITYISFISLMALSIAFIAFLTYKDMLSYFFSNMDTTFMIFHWRIGSLHDIVRIFTEPWTATWYRPIFALTSGIDYAIWGINPFGWNLTSVILHVLVSVCLFFIMLLLTKGELFIAWLSAVIFTTHPILANDVLVVTYRQDVIAALLMLLTLLFFLKHASSVSKKRYYIFLSLLFFVITLGAKEVTIITPLIIFAYILIFSNGKSTKEKMHKAIRECMPFFLLALLYFAWRTYLLHGMGGYGKFLKVSTLTNTRNYFAYLLDPVGLLNLRLEYIFLLTVLALFFYRQEIKSSFKDSIYGRLVIFLLIWMMLPLVLFLFALGVIDSRQAYIPAIPFSGVVSVIFVKSLQSTISQIGQNRQSLIKSLIASLMTLCLIAYLSLYSPLIRNYREVENCGKICKTVLDKLIEIIPKLPANATIYINNLPLNVFPRGASPLPDGSCFEDGNYRKFLEYYYPGNSIKLVPQYTIWNIDTSYPLNVDSDMKIEIKEDKDKNAVELDIKILNEEITISD</sequence>
<dbReference type="PANTHER" id="PTHR44216">
    <property type="entry name" value="PROTEIN O-MANNOSYL-TRANSFERASE TMTC2"/>
    <property type="match status" value="1"/>
</dbReference>
<dbReference type="PANTHER" id="PTHR44216:SF3">
    <property type="entry name" value="PROTEIN O-MANNOSYL-TRANSFERASE TMTC2"/>
    <property type="match status" value="1"/>
</dbReference>
<gene>
    <name evidence="2" type="ORF">C4544_04770</name>
</gene>
<dbReference type="InterPro" id="IPR052384">
    <property type="entry name" value="TMTC_O-mannosyltransferase"/>
</dbReference>
<keyword evidence="1" id="KW-1133">Transmembrane helix</keyword>
<feature type="transmembrane region" description="Helical" evidence="1">
    <location>
        <begin position="67"/>
        <end position="85"/>
    </location>
</feature>
<protein>
    <recommendedName>
        <fullName evidence="4">Glycosyltransferase RgtA/B/C/D-like domain-containing protein</fullName>
    </recommendedName>
</protein>
<feature type="transmembrane region" description="Helical" evidence="1">
    <location>
        <begin position="146"/>
        <end position="164"/>
    </location>
</feature>
<proteinExistence type="predicted"/>
<feature type="transmembrane region" description="Helical" evidence="1">
    <location>
        <begin position="224"/>
        <end position="240"/>
    </location>
</feature>
<dbReference type="EMBL" id="QZJW01000043">
    <property type="protein sequence ID" value="RJO60626.1"/>
    <property type="molecule type" value="Genomic_DNA"/>
</dbReference>
<feature type="transmembrane region" description="Helical" evidence="1">
    <location>
        <begin position="118"/>
        <end position="139"/>
    </location>
</feature>
<keyword evidence="1" id="KW-0812">Transmembrane</keyword>
<name>A0A419DBU4_9BACT</name>
<comment type="caution">
    <text evidence="2">The sequence shown here is derived from an EMBL/GenBank/DDBJ whole genome shotgun (WGS) entry which is preliminary data.</text>
</comment>
<feature type="transmembrane region" description="Helical" evidence="1">
    <location>
        <begin position="301"/>
        <end position="326"/>
    </location>
</feature>
<evidence type="ECO:0008006" key="4">
    <source>
        <dbReference type="Google" id="ProtNLM"/>
    </source>
</evidence>
<feature type="transmembrane region" description="Helical" evidence="1">
    <location>
        <begin position="170"/>
        <end position="203"/>
    </location>
</feature>
<feature type="transmembrane region" description="Helical" evidence="1">
    <location>
        <begin position="92"/>
        <end position="112"/>
    </location>
</feature>
<evidence type="ECO:0000313" key="2">
    <source>
        <dbReference type="EMBL" id="RJO60626.1"/>
    </source>
</evidence>
<feature type="transmembrane region" description="Helical" evidence="1">
    <location>
        <begin position="332"/>
        <end position="348"/>
    </location>
</feature>
<reference evidence="2 3" key="1">
    <citation type="journal article" date="2017" name="ISME J.">
        <title>Energy and carbon metabolisms in a deep terrestrial subsurface fluid microbial community.</title>
        <authorList>
            <person name="Momper L."/>
            <person name="Jungbluth S.P."/>
            <person name="Lee M.D."/>
            <person name="Amend J.P."/>
        </authorList>
    </citation>
    <scope>NUCLEOTIDE SEQUENCE [LARGE SCALE GENOMIC DNA]</scope>
    <source>
        <strain evidence="2">SURF_29</strain>
    </source>
</reference>
<evidence type="ECO:0000256" key="1">
    <source>
        <dbReference type="SAM" id="Phobius"/>
    </source>
</evidence>
<feature type="transmembrane region" description="Helical" evidence="1">
    <location>
        <begin position="369"/>
        <end position="388"/>
    </location>
</feature>
<keyword evidence="1" id="KW-0472">Membrane</keyword>
<organism evidence="2 3">
    <name type="scientific">candidate division WS5 bacterium</name>
    <dbReference type="NCBI Taxonomy" id="2093353"/>
    <lineage>
        <taxon>Bacteria</taxon>
        <taxon>candidate division WS5</taxon>
    </lineage>
</organism>
<accession>A0A419DBU4</accession>
<dbReference type="GO" id="GO:0000030">
    <property type="term" value="F:mannosyltransferase activity"/>
    <property type="evidence" value="ECO:0007669"/>
    <property type="project" value="TreeGrafter"/>
</dbReference>
<dbReference type="AlphaFoldDB" id="A0A419DBU4"/>
<feature type="transmembrane region" description="Helical" evidence="1">
    <location>
        <begin position="260"/>
        <end position="289"/>
    </location>
</feature>
<dbReference type="Proteomes" id="UP000285655">
    <property type="component" value="Unassembled WGS sequence"/>
</dbReference>